<keyword evidence="1" id="KW-0812">Transmembrane</keyword>
<reference evidence="2 3" key="1">
    <citation type="submission" date="2014-03" db="EMBL/GenBank/DDBJ databases">
        <title>Genomics of Bifidobacteria.</title>
        <authorList>
            <person name="Ventura M."/>
            <person name="Milani C."/>
            <person name="Lugli G.A."/>
        </authorList>
    </citation>
    <scope>NUCLEOTIDE SEQUENCE [LARGE SCALE GENOMIC DNA]</scope>
    <source>
        <strain evidence="2 3">LMG 11586</strain>
    </source>
</reference>
<gene>
    <name evidence="2" type="ORF">BIGA_1448</name>
</gene>
<organism evidence="2 3">
    <name type="scientific">Bifidobacterium pullorum subsp. gallinarum</name>
    <dbReference type="NCBI Taxonomy" id="78344"/>
    <lineage>
        <taxon>Bacteria</taxon>
        <taxon>Bacillati</taxon>
        <taxon>Actinomycetota</taxon>
        <taxon>Actinomycetes</taxon>
        <taxon>Bifidobacteriales</taxon>
        <taxon>Bifidobacteriaceae</taxon>
        <taxon>Bifidobacterium</taxon>
    </lineage>
</organism>
<dbReference type="InterPro" id="IPR038750">
    <property type="entry name" value="YczE/YyaS-like"/>
</dbReference>
<dbReference type="AlphaFoldDB" id="A0A087APJ1"/>
<dbReference type="Pfam" id="PF19700">
    <property type="entry name" value="DUF6198"/>
    <property type="match status" value="1"/>
</dbReference>
<evidence type="ECO:0000256" key="1">
    <source>
        <dbReference type="SAM" id="Phobius"/>
    </source>
</evidence>
<feature type="transmembrane region" description="Helical" evidence="1">
    <location>
        <begin position="158"/>
        <end position="176"/>
    </location>
</feature>
<keyword evidence="3" id="KW-1185">Reference proteome</keyword>
<dbReference type="OrthoDB" id="87655at2"/>
<evidence type="ECO:0000313" key="3">
    <source>
        <dbReference type="Proteomes" id="UP000029046"/>
    </source>
</evidence>
<feature type="transmembrane region" description="Helical" evidence="1">
    <location>
        <begin position="7"/>
        <end position="28"/>
    </location>
</feature>
<sequence>MNHIVARFAFFVLGVAINSFGIVLITVGNLGTSPISSVPYVFSLAFPQLSFGMTTFIWNILFIMIQVVLLRRRFKPSQFLQIIANILFSSAIDVSSAILWFLDPQALWERLLCVVLGCLILAFGIVIEVAPNVIVVPGEGLVRALSIVTKVRYGTVKVAFDVTLMVIATICSFIFFGRLNGIGIGTIISAIIVGLFINAINKLFRFPDHIRALALSHDDHRETVTVSK</sequence>
<dbReference type="Proteomes" id="UP000029046">
    <property type="component" value="Unassembled WGS sequence"/>
</dbReference>
<feature type="transmembrane region" description="Helical" evidence="1">
    <location>
        <begin position="182"/>
        <end position="201"/>
    </location>
</feature>
<dbReference type="eggNOG" id="COG2364">
    <property type="taxonomic scope" value="Bacteria"/>
</dbReference>
<proteinExistence type="predicted"/>
<protein>
    <submittedName>
        <fullName evidence="2">Putative integral membrane protein</fullName>
    </submittedName>
</protein>
<dbReference type="EMBL" id="JGYX01000004">
    <property type="protein sequence ID" value="KFI60691.1"/>
    <property type="molecule type" value="Genomic_DNA"/>
</dbReference>
<name>A0A087APJ1_9BIFI</name>
<keyword evidence="1" id="KW-0472">Membrane</keyword>
<accession>A0A087APJ1</accession>
<feature type="transmembrane region" description="Helical" evidence="1">
    <location>
        <begin position="48"/>
        <end position="70"/>
    </location>
</feature>
<feature type="transmembrane region" description="Helical" evidence="1">
    <location>
        <begin position="82"/>
        <end position="102"/>
    </location>
</feature>
<keyword evidence="1" id="KW-1133">Transmembrane helix</keyword>
<evidence type="ECO:0000313" key="2">
    <source>
        <dbReference type="EMBL" id="KFI60691.1"/>
    </source>
</evidence>
<dbReference type="RefSeq" id="WP_033507689.1">
    <property type="nucleotide sequence ID" value="NZ_JGYX01000004.1"/>
</dbReference>
<comment type="caution">
    <text evidence="2">The sequence shown here is derived from an EMBL/GenBank/DDBJ whole genome shotgun (WGS) entry which is preliminary data.</text>
</comment>
<dbReference type="PANTHER" id="PTHR40078:SF1">
    <property type="entry name" value="INTEGRAL MEMBRANE PROTEIN"/>
    <property type="match status" value="1"/>
</dbReference>
<dbReference type="PANTHER" id="PTHR40078">
    <property type="entry name" value="INTEGRAL MEMBRANE PROTEIN-RELATED"/>
    <property type="match status" value="1"/>
</dbReference>
<feature type="transmembrane region" description="Helical" evidence="1">
    <location>
        <begin position="114"/>
        <end position="137"/>
    </location>
</feature>